<dbReference type="InterPro" id="IPR000089">
    <property type="entry name" value="Biotin_lipoyl"/>
</dbReference>
<dbReference type="NCBIfam" id="NF002270">
    <property type="entry name" value="PRK01202.1"/>
    <property type="match status" value="1"/>
</dbReference>
<organism evidence="6">
    <name type="scientific">Hirondellea gigas</name>
    <dbReference type="NCBI Taxonomy" id="1518452"/>
    <lineage>
        <taxon>Eukaryota</taxon>
        <taxon>Metazoa</taxon>
        <taxon>Ecdysozoa</taxon>
        <taxon>Arthropoda</taxon>
        <taxon>Crustacea</taxon>
        <taxon>Multicrustacea</taxon>
        <taxon>Malacostraca</taxon>
        <taxon>Eumalacostraca</taxon>
        <taxon>Peracarida</taxon>
        <taxon>Amphipoda</taxon>
        <taxon>Amphilochidea</taxon>
        <taxon>Lysianassida</taxon>
        <taxon>Lysianassidira</taxon>
        <taxon>Lysianassoidea</taxon>
        <taxon>Lysianassidae</taxon>
        <taxon>Hirondellea</taxon>
    </lineage>
</organism>
<dbReference type="EMBL" id="IACF01001074">
    <property type="protein sequence ID" value="LAB66798.1"/>
    <property type="molecule type" value="mRNA"/>
</dbReference>
<evidence type="ECO:0000256" key="2">
    <source>
        <dbReference type="ARBA" id="ARBA00022823"/>
    </source>
</evidence>
<evidence type="ECO:0000313" key="6">
    <source>
        <dbReference type="EMBL" id="LAB66798.1"/>
    </source>
</evidence>
<dbReference type="AlphaFoldDB" id="A0A2P2HYE4"/>
<dbReference type="InterPro" id="IPR011053">
    <property type="entry name" value="Single_hybrid_motif"/>
</dbReference>
<dbReference type="NCBIfam" id="TIGR00527">
    <property type="entry name" value="gcvH"/>
    <property type="match status" value="1"/>
</dbReference>
<dbReference type="HAMAP" id="MF_00272">
    <property type="entry name" value="GcvH"/>
    <property type="match status" value="1"/>
</dbReference>
<dbReference type="GO" id="GO:0005739">
    <property type="term" value="C:mitochondrion"/>
    <property type="evidence" value="ECO:0007669"/>
    <property type="project" value="UniProtKB-SubCell"/>
</dbReference>
<dbReference type="PROSITE" id="PS50968">
    <property type="entry name" value="BIOTINYL_LIPOYL"/>
    <property type="match status" value="1"/>
</dbReference>
<dbReference type="Pfam" id="PF01597">
    <property type="entry name" value="GCV_H"/>
    <property type="match status" value="1"/>
</dbReference>
<reference evidence="7" key="1">
    <citation type="submission" date="2017-11" db="EMBL/GenBank/DDBJ databases">
        <title>The sensing device of the deep-sea amphipod.</title>
        <authorList>
            <person name="Kobayashi H."/>
            <person name="Nagahama T."/>
            <person name="Arai W."/>
            <person name="Sasagawa Y."/>
            <person name="Umeda M."/>
            <person name="Hayashi T."/>
            <person name="Nikaido I."/>
            <person name="Watanabe H."/>
            <person name="Oguri K."/>
            <person name="Kitazato H."/>
            <person name="Fujioka K."/>
            <person name="Kido Y."/>
            <person name="Takami H."/>
        </authorList>
    </citation>
    <scope>NUCLEOTIDE SEQUENCE</scope>
    <source>
        <tissue evidence="7">Whole body</tissue>
    </source>
</reference>
<dbReference type="CDD" id="cd06848">
    <property type="entry name" value="GCS_H"/>
    <property type="match status" value="1"/>
</dbReference>
<comment type="subunit">
    <text evidence="4">The glycine cleavage system is composed of four proteins: P, T, L and H.</text>
</comment>
<feature type="domain" description="Lipoyl-binding" evidence="5">
    <location>
        <begin position="60"/>
        <end position="142"/>
    </location>
</feature>
<evidence type="ECO:0000313" key="7">
    <source>
        <dbReference type="EMBL" id="LAC20632.1"/>
    </source>
</evidence>
<keyword evidence="2 3" id="KW-0450">Lipoyl</keyword>
<dbReference type="InterPro" id="IPR033753">
    <property type="entry name" value="GCV_H/Fam206"/>
</dbReference>
<evidence type="ECO:0000256" key="4">
    <source>
        <dbReference type="RuleBase" id="RU364055"/>
    </source>
</evidence>
<sequence>MAAVNVLRSFTRNINLGNHSAKATIRWHFQIQRQINTSSCFMADRRYSLKHEWVQLSGTIGTVGITNYAQESLGDIVYAQLPEVGREYSIEDECGALESVKAASELYSPVSCKITEINTEVEEQPALINQSPYEKGWLFKMELIKPEEFKELMEEAEYEKFLKTLDS</sequence>
<comment type="subcellular location">
    <subcellularLocation>
        <location evidence="4">Mitochondrion</location>
    </subcellularLocation>
</comment>
<name>A0A2P2HYE4_9CRUS</name>
<feature type="modified residue" description="N6-lipoyllysine" evidence="3">
    <location>
        <position position="101"/>
    </location>
</feature>
<comment type="cofactor">
    <cofactor evidence="4">
        <name>(R)-lipoate</name>
        <dbReference type="ChEBI" id="CHEBI:83088"/>
    </cofactor>
    <text evidence="4">Binds 1 lipoyl cofactor covalently.</text>
</comment>
<dbReference type="Gene3D" id="2.40.50.100">
    <property type="match status" value="1"/>
</dbReference>
<dbReference type="PANTHER" id="PTHR11715:SF3">
    <property type="entry name" value="GLYCINE CLEAVAGE SYSTEM H PROTEIN-RELATED"/>
    <property type="match status" value="1"/>
</dbReference>
<dbReference type="InterPro" id="IPR002930">
    <property type="entry name" value="GCV_H"/>
</dbReference>
<dbReference type="InterPro" id="IPR017453">
    <property type="entry name" value="GCV_H_sub"/>
</dbReference>
<proteinExistence type="evidence at transcript level"/>
<comment type="function">
    <text evidence="4">The H protein shuttles the methylamine group of glycine from the P protein to the T protein.</text>
</comment>
<keyword evidence="4" id="KW-0809">Transit peptide</keyword>
<protein>
    <recommendedName>
        <fullName evidence="4">Glycine cleavage system H protein</fullName>
    </recommendedName>
</protein>
<evidence type="ECO:0000256" key="3">
    <source>
        <dbReference type="PIRSR" id="PIRSR617453-50"/>
    </source>
</evidence>
<dbReference type="GO" id="GO:0005960">
    <property type="term" value="C:glycine cleavage complex"/>
    <property type="evidence" value="ECO:0007669"/>
    <property type="project" value="UniProtKB-UniRule"/>
</dbReference>
<dbReference type="GO" id="GO:0009249">
    <property type="term" value="P:protein lipoylation"/>
    <property type="evidence" value="ECO:0007669"/>
    <property type="project" value="TreeGrafter"/>
</dbReference>
<evidence type="ECO:0000256" key="1">
    <source>
        <dbReference type="ARBA" id="ARBA00009249"/>
    </source>
</evidence>
<dbReference type="GO" id="GO:0019464">
    <property type="term" value="P:glycine decarboxylation via glycine cleavage system"/>
    <property type="evidence" value="ECO:0007669"/>
    <property type="project" value="UniProtKB-UniRule"/>
</dbReference>
<dbReference type="SUPFAM" id="SSF51230">
    <property type="entry name" value="Single hybrid motif"/>
    <property type="match status" value="1"/>
</dbReference>
<accession>A0A2P2HYE4</accession>
<dbReference type="EMBL" id="IACT01001276">
    <property type="protein sequence ID" value="LAC20632.1"/>
    <property type="molecule type" value="mRNA"/>
</dbReference>
<comment type="similarity">
    <text evidence="1 4">Belongs to the GcvH family.</text>
</comment>
<reference evidence="6" key="2">
    <citation type="journal article" date="2018" name="Biosci. Biotechnol. Biochem.">
        <title>Polysaccharide hydrolase of the hadal zone amphipods Hirondellea gigas.</title>
        <authorList>
            <person name="Kobayashi H."/>
            <person name="Nagahama T."/>
            <person name="Arai W."/>
            <person name="Sasagawa Y."/>
            <person name="Umeda M."/>
            <person name="Hayashi T."/>
            <person name="Nikaido I."/>
            <person name="Watanabe H."/>
            <person name="Oguri K."/>
            <person name="Kitazato H."/>
            <person name="Fujioka K."/>
            <person name="Kido Y."/>
            <person name="Takami H."/>
        </authorList>
    </citation>
    <scope>NUCLEOTIDE SEQUENCE</scope>
    <source>
        <tissue evidence="6">Whole body</tissue>
    </source>
</reference>
<evidence type="ECO:0000259" key="5">
    <source>
        <dbReference type="PROSITE" id="PS50968"/>
    </source>
</evidence>
<dbReference type="PANTHER" id="PTHR11715">
    <property type="entry name" value="GLYCINE CLEAVAGE SYSTEM H PROTEIN"/>
    <property type="match status" value="1"/>
</dbReference>
<keyword evidence="4" id="KW-0496">Mitochondrion</keyword>